<keyword evidence="6 7" id="KW-0472">Membrane</keyword>
<reference evidence="9 10" key="1">
    <citation type="submission" date="2024-03" db="EMBL/GenBank/DDBJ databases">
        <title>YIM 134122 draft genome.</title>
        <authorList>
            <person name="Zuo S."/>
            <person name="Xiong L."/>
        </authorList>
    </citation>
    <scope>NUCLEOTIDE SEQUENCE [LARGE SCALE GENOMIC DNA]</scope>
    <source>
        <strain evidence="9 10">YIM 134122</strain>
    </source>
</reference>
<feature type="transmembrane region" description="Helical" evidence="7">
    <location>
        <begin position="87"/>
        <end position="105"/>
    </location>
</feature>
<dbReference type="PANTHER" id="PTHR23517">
    <property type="entry name" value="RESISTANCE PROTEIN MDTM, PUTATIVE-RELATED-RELATED"/>
    <property type="match status" value="1"/>
</dbReference>
<dbReference type="InterPro" id="IPR050171">
    <property type="entry name" value="MFS_Transporters"/>
</dbReference>
<gene>
    <name evidence="9" type="ORF">WJX64_00645</name>
</gene>
<dbReference type="RefSeq" id="WP_342110797.1">
    <property type="nucleotide sequence ID" value="NZ_JBCAUN010000001.1"/>
</dbReference>
<dbReference type="InterPro" id="IPR036259">
    <property type="entry name" value="MFS_trans_sf"/>
</dbReference>
<keyword evidence="10" id="KW-1185">Reference proteome</keyword>
<feature type="transmembrane region" description="Helical" evidence="7">
    <location>
        <begin position="221"/>
        <end position="245"/>
    </location>
</feature>
<feature type="transmembrane region" description="Helical" evidence="7">
    <location>
        <begin position="346"/>
        <end position="369"/>
    </location>
</feature>
<dbReference type="Proteomes" id="UP001425155">
    <property type="component" value="Unassembled WGS sequence"/>
</dbReference>
<dbReference type="SUPFAM" id="SSF103473">
    <property type="entry name" value="MFS general substrate transporter"/>
    <property type="match status" value="1"/>
</dbReference>
<feature type="transmembrane region" description="Helical" evidence="7">
    <location>
        <begin position="285"/>
        <end position="304"/>
    </location>
</feature>
<dbReference type="InterPro" id="IPR005829">
    <property type="entry name" value="Sugar_transporter_CS"/>
</dbReference>
<comment type="caution">
    <text evidence="9">The sequence shown here is derived from an EMBL/GenBank/DDBJ whole genome shotgun (WGS) entry which is preliminary data.</text>
</comment>
<evidence type="ECO:0000259" key="8">
    <source>
        <dbReference type="PROSITE" id="PS50850"/>
    </source>
</evidence>
<proteinExistence type="predicted"/>
<keyword evidence="5 7" id="KW-1133">Transmembrane helix</keyword>
<feature type="transmembrane region" description="Helical" evidence="7">
    <location>
        <begin position="20"/>
        <end position="40"/>
    </location>
</feature>
<evidence type="ECO:0000256" key="2">
    <source>
        <dbReference type="ARBA" id="ARBA00022448"/>
    </source>
</evidence>
<evidence type="ECO:0000256" key="6">
    <source>
        <dbReference type="ARBA" id="ARBA00023136"/>
    </source>
</evidence>
<name>A0ABU9VZ89_9MICO</name>
<feature type="transmembrane region" description="Helical" evidence="7">
    <location>
        <begin position="177"/>
        <end position="195"/>
    </location>
</feature>
<feature type="transmembrane region" description="Helical" evidence="7">
    <location>
        <begin position="310"/>
        <end position="334"/>
    </location>
</feature>
<feature type="transmembrane region" description="Helical" evidence="7">
    <location>
        <begin position="375"/>
        <end position="395"/>
    </location>
</feature>
<evidence type="ECO:0000313" key="10">
    <source>
        <dbReference type="Proteomes" id="UP001425155"/>
    </source>
</evidence>
<protein>
    <submittedName>
        <fullName evidence="9">MFS transporter</fullName>
    </submittedName>
</protein>
<dbReference type="InterPro" id="IPR011701">
    <property type="entry name" value="MFS"/>
</dbReference>
<sequence>MTNSSIGRPAARHAGVWQAVLLLAGSCMPVLGAVLLTPILPQLSEVFGAEPGAAILVPMIVAIPALMIAIFAPFAGQIVDRLGRKKLLIVAMIAYAFVGTAPAYLESLQLILATRVGVGITEAAIMTACTTLIVDYFHEEKRRNKYLGLQTVVTTLAATVFIILGGALGVGGWHAPFWIYALSLVIAIPMIFGLWEPSREDMTDSHAAAAKVPVPWRRLRLPLVVALFGGFSFYVMLIETSYLLVANGVDAANTAIIGAVAAGASLVTAAGALTFPKLAARGPKLLLPLAFGLQALGMLVIWIVGGVPGVVIGAVIAGFGSGLLLPSMLTWALSTIRFEERGRSTGWWQSAFFLGQFLTPILIGVIVAAVGGLPMAVGVVGIACAVVAVALGLGLRRATGAPAEPQLASARP</sequence>
<comment type="subcellular location">
    <subcellularLocation>
        <location evidence="1">Cell membrane</location>
        <topology evidence="1">Multi-pass membrane protein</topology>
    </subcellularLocation>
</comment>
<feature type="domain" description="Major facilitator superfamily (MFS) profile" evidence="8">
    <location>
        <begin position="18"/>
        <end position="400"/>
    </location>
</feature>
<dbReference type="Gene3D" id="1.20.1250.20">
    <property type="entry name" value="MFS general substrate transporter like domains"/>
    <property type="match status" value="1"/>
</dbReference>
<evidence type="ECO:0000256" key="1">
    <source>
        <dbReference type="ARBA" id="ARBA00004651"/>
    </source>
</evidence>
<feature type="transmembrane region" description="Helical" evidence="7">
    <location>
        <begin position="251"/>
        <end position="273"/>
    </location>
</feature>
<feature type="transmembrane region" description="Helical" evidence="7">
    <location>
        <begin position="111"/>
        <end position="134"/>
    </location>
</feature>
<evidence type="ECO:0000256" key="5">
    <source>
        <dbReference type="ARBA" id="ARBA00022989"/>
    </source>
</evidence>
<organism evidence="9 10">
    <name type="scientific">Leifsonia stereocauli</name>
    <dbReference type="NCBI Taxonomy" id="3134136"/>
    <lineage>
        <taxon>Bacteria</taxon>
        <taxon>Bacillati</taxon>
        <taxon>Actinomycetota</taxon>
        <taxon>Actinomycetes</taxon>
        <taxon>Micrococcales</taxon>
        <taxon>Microbacteriaceae</taxon>
        <taxon>Leifsonia</taxon>
    </lineage>
</organism>
<dbReference type="PANTHER" id="PTHR23517:SF13">
    <property type="entry name" value="MAJOR FACILITATOR SUPERFAMILY MFS_1"/>
    <property type="match status" value="1"/>
</dbReference>
<dbReference type="EMBL" id="JBCLVG010000001">
    <property type="protein sequence ID" value="MEN1945046.1"/>
    <property type="molecule type" value="Genomic_DNA"/>
</dbReference>
<dbReference type="PROSITE" id="PS50850">
    <property type="entry name" value="MFS"/>
    <property type="match status" value="1"/>
</dbReference>
<evidence type="ECO:0000256" key="4">
    <source>
        <dbReference type="ARBA" id="ARBA00022692"/>
    </source>
</evidence>
<dbReference type="CDD" id="cd17473">
    <property type="entry name" value="MFS_arabinose_efflux_permease_like"/>
    <property type="match status" value="1"/>
</dbReference>
<feature type="transmembrane region" description="Helical" evidence="7">
    <location>
        <begin position="52"/>
        <end position="75"/>
    </location>
</feature>
<dbReference type="Pfam" id="PF07690">
    <property type="entry name" value="MFS_1"/>
    <property type="match status" value="2"/>
</dbReference>
<dbReference type="InterPro" id="IPR020846">
    <property type="entry name" value="MFS_dom"/>
</dbReference>
<feature type="transmembrane region" description="Helical" evidence="7">
    <location>
        <begin position="146"/>
        <end position="171"/>
    </location>
</feature>
<evidence type="ECO:0000256" key="7">
    <source>
        <dbReference type="SAM" id="Phobius"/>
    </source>
</evidence>
<keyword evidence="3" id="KW-1003">Cell membrane</keyword>
<keyword evidence="4 7" id="KW-0812">Transmembrane</keyword>
<keyword evidence="2" id="KW-0813">Transport</keyword>
<evidence type="ECO:0000313" key="9">
    <source>
        <dbReference type="EMBL" id="MEN1945046.1"/>
    </source>
</evidence>
<dbReference type="PROSITE" id="PS00216">
    <property type="entry name" value="SUGAR_TRANSPORT_1"/>
    <property type="match status" value="1"/>
</dbReference>
<accession>A0ABU9VZ89</accession>
<evidence type="ECO:0000256" key="3">
    <source>
        <dbReference type="ARBA" id="ARBA00022475"/>
    </source>
</evidence>